<accession>A0AAI9USQ5</accession>
<reference evidence="1" key="1">
    <citation type="submission" date="2016-11" db="EMBL/GenBank/DDBJ databases">
        <title>The genome sequence of Colletotrichum cuscutae.</title>
        <authorList>
            <person name="Baroncelli R."/>
        </authorList>
    </citation>
    <scope>NUCLEOTIDE SEQUENCE</scope>
    <source>
        <strain evidence="1">IMI 304802</strain>
    </source>
</reference>
<protein>
    <submittedName>
        <fullName evidence="1">Uncharacterized protein</fullName>
    </submittedName>
</protein>
<dbReference type="Proteomes" id="UP001239213">
    <property type="component" value="Unassembled WGS sequence"/>
</dbReference>
<dbReference type="AlphaFoldDB" id="A0AAI9USQ5"/>
<comment type="caution">
    <text evidence="1">The sequence shown here is derived from an EMBL/GenBank/DDBJ whole genome shotgun (WGS) entry which is preliminary data.</text>
</comment>
<sequence>PTGPLPKNHHTFKHIAGPCHAHAHAHDPNNSPRPSPPLSLSLSLSLSLALSSLDLYRTVTYTITPSMETIDARNTYPTTQPLSTPASRLHRQNTPCPWIFVAAWASRKVESSQWVGTSDLGSTGEGTNRHPTKRVFSLRSICNCCTAPTGLHFPSLDAIAGTRR</sequence>
<name>A0AAI9USQ5_9PEZI</name>
<dbReference type="EMBL" id="MPDP01000266">
    <property type="protein sequence ID" value="KAK1463788.1"/>
    <property type="molecule type" value="Genomic_DNA"/>
</dbReference>
<proteinExistence type="predicted"/>
<evidence type="ECO:0000313" key="2">
    <source>
        <dbReference type="Proteomes" id="UP001239213"/>
    </source>
</evidence>
<keyword evidence="2" id="KW-1185">Reference proteome</keyword>
<evidence type="ECO:0000313" key="1">
    <source>
        <dbReference type="EMBL" id="KAK1463788.1"/>
    </source>
</evidence>
<gene>
    <name evidence="1" type="ORF">CCUS01_08202</name>
</gene>
<organism evidence="1 2">
    <name type="scientific">Colletotrichum cuscutae</name>
    <dbReference type="NCBI Taxonomy" id="1209917"/>
    <lineage>
        <taxon>Eukaryota</taxon>
        <taxon>Fungi</taxon>
        <taxon>Dikarya</taxon>
        <taxon>Ascomycota</taxon>
        <taxon>Pezizomycotina</taxon>
        <taxon>Sordariomycetes</taxon>
        <taxon>Hypocreomycetidae</taxon>
        <taxon>Glomerellales</taxon>
        <taxon>Glomerellaceae</taxon>
        <taxon>Colletotrichum</taxon>
        <taxon>Colletotrichum acutatum species complex</taxon>
    </lineage>
</organism>
<feature type="non-terminal residue" evidence="1">
    <location>
        <position position="1"/>
    </location>
</feature>